<reference evidence="2" key="1">
    <citation type="submission" date="2023-09" db="EMBL/GenBank/DDBJ databases">
        <title>Paucibacter sp. APW11 Genome sequencing and assembly.</title>
        <authorList>
            <person name="Kim I."/>
        </authorList>
    </citation>
    <scope>NUCLEOTIDE SEQUENCE</scope>
    <source>
        <strain evidence="2">APW11</strain>
    </source>
</reference>
<evidence type="ECO:0000313" key="2">
    <source>
        <dbReference type="EMBL" id="MDT9001226.1"/>
    </source>
</evidence>
<name>A0ABU3PF95_9BURK</name>
<keyword evidence="1" id="KW-0472">Membrane</keyword>
<feature type="transmembrane region" description="Helical" evidence="1">
    <location>
        <begin position="43"/>
        <end position="66"/>
    </location>
</feature>
<gene>
    <name evidence="2" type="ORF">RQP53_18250</name>
</gene>
<sequence>MSAASSHALPLNPVAERLGYAGLLPFVLGALLVWLVRADAHPYVTAMLSSYAAVVLSFLGGIHWGLAFRQNIPSPQPFVWGVVPSLLAWIAVVMPAYAGLVVHGVMLVVCYLVDRRSYPALGASAWLTLRFRLSAVAALSCFLGAAGS</sequence>
<evidence type="ECO:0000256" key="1">
    <source>
        <dbReference type="SAM" id="Phobius"/>
    </source>
</evidence>
<proteinExistence type="predicted"/>
<protein>
    <submittedName>
        <fullName evidence="2">DUF3429 domain-containing protein</fullName>
    </submittedName>
</protein>
<dbReference type="PANTHER" id="PTHR15887:SF1">
    <property type="entry name" value="TRANSMEMBRANE PROTEIN 69"/>
    <property type="match status" value="1"/>
</dbReference>
<organism evidence="2 3">
    <name type="scientific">Roseateles aquae</name>
    <dbReference type="NCBI Taxonomy" id="3077235"/>
    <lineage>
        <taxon>Bacteria</taxon>
        <taxon>Pseudomonadati</taxon>
        <taxon>Pseudomonadota</taxon>
        <taxon>Betaproteobacteria</taxon>
        <taxon>Burkholderiales</taxon>
        <taxon>Sphaerotilaceae</taxon>
        <taxon>Roseateles</taxon>
    </lineage>
</organism>
<dbReference type="RefSeq" id="WP_315652108.1">
    <property type="nucleotide sequence ID" value="NZ_JAVXZY010000008.1"/>
</dbReference>
<dbReference type="Proteomes" id="UP001246372">
    <property type="component" value="Unassembled WGS sequence"/>
</dbReference>
<feature type="transmembrane region" description="Helical" evidence="1">
    <location>
        <begin position="86"/>
        <end position="113"/>
    </location>
</feature>
<keyword evidence="3" id="KW-1185">Reference proteome</keyword>
<dbReference type="Pfam" id="PF11911">
    <property type="entry name" value="DUF3429"/>
    <property type="match status" value="1"/>
</dbReference>
<comment type="caution">
    <text evidence="2">The sequence shown here is derived from an EMBL/GenBank/DDBJ whole genome shotgun (WGS) entry which is preliminary data.</text>
</comment>
<keyword evidence="1" id="KW-0812">Transmembrane</keyword>
<keyword evidence="1" id="KW-1133">Transmembrane helix</keyword>
<accession>A0ABU3PF95</accession>
<feature type="transmembrane region" description="Helical" evidence="1">
    <location>
        <begin position="18"/>
        <end position="36"/>
    </location>
</feature>
<dbReference type="InterPro" id="IPR021836">
    <property type="entry name" value="DUF3429"/>
</dbReference>
<dbReference type="EMBL" id="JAVXZY010000008">
    <property type="protein sequence ID" value="MDT9001226.1"/>
    <property type="molecule type" value="Genomic_DNA"/>
</dbReference>
<evidence type="ECO:0000313" key="3">
    <source>
        <dbReference type="Proteomes" id="UP001246372"/>
    </source>
</evidence>
<dbReference type="PANTHER" id="PTHR15887">
    <property type="entry name" value="TRANSMEMBRANE PROTEIN 69"/>
    <property type="match status" value="1"/>
</dbReference>